<keyword evidence="2" id="KW-0503">Monooxygenase</keyword>
<accession>A0AA36HN69</accession>
<feature type="domain" description="FAD-binding" evidence="3">
    <location>
        <begin position="72"/>
        <end position="424"/>
    </location>
</feature>
<protein>
    <recommendedName>
        <fullName evidence="3">FAD-binding domain-containing protein</fullName>
    </recommendedName>
</protein>
<evidence type="ECO:0000313" key="5">
    <source>
        <dbReference type="Proteomes" id="UP001178507"/>
    </source>
</evidence>
<dbReference type="Pfam" id="PF01494">
    <property type="entry name" value="FAD_binding_3"/>
    <property type="match status" value="1"/>
</dbReference>
<gene>
    <name evidence="4" type="ORF">EVOR1521_LOCUS2371</name>
</gene>
<dbReference type="PANTHER" id="PTHR13789">
    <property type="entry name" value="MONOOXYGENASE"/>
    <property type="match status" value="1"/>
</dbReference>
<dbReference type="InterPro" id="IPR036188">
    <property type="entry name" value="FAD/NAD-bd_sf"/>
</dbReference>
<dbReference type="Gene3D" id="3.50.50.60">
    <property type="entry name" value="FAD/NAD(P)-binding domain"/>
    <property type="match status" value="1"/>
</dbReference>
<evidence type="ECO:0000259" key="3">
    <source>
        <dbReference type="Pfam" id="PF01494"/>
    </source>
</evidence>
<comment type="caution">
    <text evidence="4">The sequence shown here is derived from an EMBL/GenBank/DDBJ whole genome shotgun (WGS) entry which is preliminary data.</text>
</comment>
<dbReference type="AlphaFoldDB" id="A0AA36HN69"/>
<dbReference type="GO" id="GO:0071949">
    <property type="term" value="F:FAD binding"/>
    <property type="evidence" value="ECO:0007669"/>
    <property type="project" value="InterPro"/>
</dbReference>
<dbReference type="InterPro" id="IPR002938">
    <property type="entry name" value="FAD-bd"/>
</dbReference>
<evidence type="ECO:0000256" key="2">
    <source>
        <dbReference type="ARBA" id="ARBA00023033"/>
    </source>
</evidence>
<dbReference type="SUPFAM" id="SSF51905">
    <property type="entry name" value="FAD/NAD(P)-binding domain"/>
    <property type="match status" value="1"/>
</dbReference>
<dbReference type="PRINTS" id="PR00420">
    <property type="entry name" value="RNGMNOXGNASE"/>
</dbReference>
<proteinExistence type="predicted"/>
<organism evidence="4 5">
    <name type="scientific">Effrenium voratum</name>
    <dbReference type="NCBI Taxonomy" id="2562239"/>
    <lineage>
        <taxon>Eukaryota</taxon>
        <taxon>Sar</taxon>
        <taxon>Alveolata</taxon>
        <taxon>Dinophyceae</taxon>
        <taxon>Suessiales</taxon>
        <taxon>Symbiodiniaceae</taxon>
        <taxon>Effrenium</taxon>
    </lineage>
</organism>
<dbReference type="PANTHER" id="PTHR13789:SF309">
    <property type="entry name" value="PUTATIVE (AFU_ORTHOLOGUE AFUA_6G14510)-RELATED"/>
    <property type="match status" value="1"/>
</dbReference>
<dbReference type="EMBL" id="CAUJNA010000125">
    <property type="protein sequence ID" value="CAJ1372251.1"/>
    <property type="molecule type" value="Genomic_DNA"/>
</dbReference>
<evidence type="ECO:0000256" key="1">
    <source>
        <dbReference type="ARBA" id="ARBA00023002"/>
    </source>
</evidence>
<sequence length="476" mass="49971">MCAMAAIAPVSSPLLREQSGRLTRTPGSGRATGSAFCPLRVAAAFCGLPLARGWRVKGRTRTRVTRAAEGARVAVVGAGPAGLAAALALRKEGLEDVTVFERAPKLRPGVGGGVQLHAGAALLAELGVNLGFAQPLRRIRSRGVDGSELLRLDLPQLVDRFAPLTGSIRRPDGDLASCTVMRDALLAALAAQLPPGSVKFGKELQGLELKSGSVTANFSGESEDFDLVIAADGIGSLARSVVTETVEKPRYTGLRIQYGVREAGGRPAGCEEEAHQWFGEGVYALTATYGGLGSKRYEMLAAVFREDAPAAENADWEPVQVQESCLRRLRASGHVPEVLDMASGCSRFFELGVCERPIGFNRWHRGRLVLIGDSAHAMPPFLGQGANQAIQDAVCLARRLAGAGLKSPEALEEALNSFTAARLPPVAVLGLESGFVGQVETLPGAVGSLVRDNFFRVMGGSGMAGLVFLNGAVARV</sequence>
<dbReference type="InterPro" id="IPR050493">
    <property type="entry name" value="FAD-dep_Monooxygenase_BioMet"/>
</dbReference>
<dbReference type="Proteomes" id="UP001178507">
    <property type="component" value="Unassembled WGS sequence"/>
</dbReference>
<keyword evidence="5" id="KW-1185">Reference proteome</keyword>
<name>A0AA36HN69_9DINO</name>
<dbReference type="GO" id="GO:0004497">
    <property type="term" value="F:monooxygenase activity"/>
    <property type="evidence" value="ECO:0007669"/>
    <property type="project" value="UniProtKB-KW"/>
</dbReference>
<reference evidence="4" key="1">
    <citation type="submission" date="2023-08" db="EMBL/GenBank/DDBJ databases">
        <authorList>
            <person name="Chen Y."/>
            <person name="Shah S."/>
            <person name="Dougan E. K."/>
            <person name="Thang M."/>
            <person name="Chan C."/>
        </authorList>
    </citation>
    <scope>NUCLEOTIDE SEQUENCE</scope>
</reference>
<evidence type="ECO:0000313" key="4">
    <source>
        <dbReference type="EMBL" id="CAJ1372251.1"/>
    </source>
</evidence>
<keyword evidence="1" id="KW-0560">Oxidoreductase</keyword>